<evidence type="ECO:0000256" key="1">
    <source>
        <dbReference type="ARBA" id="ARBA00022729"/>
    </source>
</evidence>
<dbReference type="CDD" id="cd22268">
    <property type="entry name" value="DPBB_RlpA-like"/>
    <property type="match status" value="1"/>
</dbReference>
<dbReference type="InterPro" id="IPR034718">
    <property type="entry name" value="RlpA"/>
</dbReference>
<sequence length="271" mass="30289">MPLTHEKKYPLMLVVGIRLVCLCLFCAVSAGCAKSIDPDLPDKRPAPSSRKDSGKIPATQRPYKVLGKHYTPIASAHGFSETGIASWYGKKFHGRKTANGETYDMYAMTAAHKTLPMNTWVAVHNLDNNQKIKVRINDRGPFVTGRIIDLSYTGARKIGMTGPGTARVRVTALGAATRYAEKEPVAFRELDYWTGNFTVQVGAFQEKANADRFREKLSKSYLNAHIMVHEDHRGRFYRVRIGRFSSLKDAERFSDNLLKNDGFAQAFAVAE</sequence>
<dbReference type="NCBIfam" id="TIGR00413">
    <property type="entry name" value="rlpA"/>
    <property type="match status" value="1"/>
</dbReference>
<keyword evidence="4" id="KW-0564">Palmitate</keyword>
<keyword evidence="1" id="KW-0732">Signal</keyword>
<dbReference type="HAMAP" id="MF_02071">
    <property type="entry name" value="RlpA"/>
    <property type="match status" value="1"/>
</dbReference>
<evidence type="ECO:0000313" key="9">
    <source>
        <dbReference type="Proteomes" id="UP000706172"/>
    </source>
</evidence>
<dbReference type="AlphaFoldDB" id="A0A931CTI5"/>
<dbReference type="GO" id="GO:0071555">
    <property type="term" value="P:cell wall organization"/>
    <property type="evidence" value="ECO:0007669"/>
    <property type="project" value="UniProtKB-KW"/>
</dbReference>
<dbReference type="Pfam" id="PF03330">
    <property type="entry name" value="DPBB_1"/>
    <property type="match status" value="1"/>
</dbReference>
<dbReference type="Gene3D" id="2.40.40.10">
    <property type="entry name" value="RlpA-like domain"/>
    <property type="match status" value="1"/>
</dbReference>
<dbReference type="GO" id="GO:0042834">
    <property type="term" value="F:peptidoglycan binding"/>
    <property type="evidence" value="ECO:0007669"/>
    <property type="project" value="InterPro"/>
</dbReference>
<evidence type="ECO:0000256" key="5">
    <source>
        <dbReference type="RuleBase" id="RU003495"/>
    </source>
</evidence>
<keyword evidence="4" id="KW-1003">Cell membrane</keyword>
<dbReference type="InterPro" id="IPR009009">
    <property type="entry name" value="RlpA-like_DPBB"/>
</dbReference>
<dbReference type="InterPro" id="IPR036680">
    <property type="entry name" value="SPOR-like_sf"/>
</dbReference>
<dbReference type="PANTHER" id="PTHR34183">
    <property type="entry name" value="ENDOLYTIC PEPTIDOGLYCAN TRANSGLYCOSYLASE RLPA"/>
    <property type="match status" value="1"/>
</dbReference>
<keyword evidence="2 4" id="KW-0456">Lyase</keyword>
<dbReference type="SUPFAM" id="SSF110997">
    <property type="entry name" value="Sporulation related repeat"/>
    <property type="match status" value="1"/>
</dbReference>
<dbReference type="PROSITE" id="PS51724">
    <property type="entry name" value="SPOR"/>
    <property type="match status" value="1"/>
</dbReference>
<feature type="domain" description="SPOR" evidence="7">
    <location>
        <begin position="191"/>
        <end position="271"/>
    </location>
</feature>
<comment type="function">
    <text evidence="4">Lytic transglycosylase with a strong preference for naked glycan strands that lack stem peptides.</text>
</comment>
<name>A0A931CTI5_9BACT</name>
<comment type="caution">
    <text evidence="8">The sequence shown here is derived from an EMBL/GenBank/DDBJ whole genome shotgun (WGS) entry which is preliminary data.</text>
</comment>
<dbReference type="InterPro" id="IPR036908">
    <property type="entry name" value="RlpA-like_sf"/>
</dbReference>
<dbReference type="SUPFAM" id="SSF50685">
    <property type="entry name" value="Barwin-like endoglucanases"/>
    <property type="match status" value="1"/>
</dbReference>
<feature type="region of interest" description="Disordered" evidence="6">
    <location>
        <begin position="39"/>
        <end position="58"/>
    </location>
</feature>
<organism evidence="8 9">
    <name type="scientific">Desulfotignum balticum</name>
    <dbReference type="NCBI Taxonomy" id="115781"/>
    <lineage>
        <taxon>Bacteria</taxon>
        <taxon>Pseudomonadati</taxon>
        <taxon>Thermodesulfobacteriota</taxon>
        <taxon>Desulfobacteria</taxon>
        <taxon>Desulfobacterales</taxon>
        <taxon>Desulfobacteraceae</taxon>
        <taxon>Desulfotignum</taxon>
    </lineage>
</organism>
<proteinExistence type="inferred from homology"/>
<dbReference type="PANTHER" id="PTHR34183:SF1">
    <property type="entry name" value="ENDOLYTIC PEPTIDOGLYCAN TRANSGLYCOSYLASE RLPA"/>
    <property type="match status" value="1"/>
</dbReference>
<dbReference type="PROSITE" id="PS51257">
    <property type="entry name" value="PROKAR_LIPOPROTEIN"/>
    <property type="match status" value="1"/>
</dbReference>
<gene>
    <name evidence="4" type="primary">rlpA</name>
    <name evidence="8" type="ORF">H0S81_00535</name>
</gene>
<evidence type="ECO:0000259" key="7">
    <source>
        <dbReference type="PROSITE" id="PS51724"/>
    </source>
</evidence>
<protein>
    <recommendedName>
        <fullName evidence="4">Probable endolytic peptidoglycan transglycosylase RlpA</fullName>
        <ecNumber evidence="4">4.2.2.-</ecNumber>
    </recommendedName>
</protein>
<dbReference type="Pfam" id="PF05036">
    <property type="entry name" value="SPOR"/>
    <property type="match status" value="1"/>
</dbReference>
<evidence type="ECO:0000256" key="4">
    <source>
        <dbReference type="HAMAP-Rule" id="MF_02071"/>
    </source>
</evidence>
<evidence type="ECO:0000256" key="2">
    <source>
        <dbReference type="ARBA" id="ARBA00023239"/>
    </source>
</evidence>
<dbReference type="InterPro" id="IPR012997">
    <property type="entry name" value="RplA"/>
</dbReference>
<evidence type="ECO:0000256" key="3">
    <source>
        <dbReference type="ARBA" id="ARBA00023316"/>
    </source>
</evidence>
<accession>A0A931CTI5</accession>
<dbReference type="EMBL" id="JACCQK010000018">
    <property type="protein sequence ID" value="MBG0778406.1"/>
    <property type="molecule type" value="Genomic_DNA"/>
</dbReference>
<dbReference type="GO" id="GO:0008932">
    <property type="term" value="F:lytic endotransglycosylase activity"/>
    <property type="evidence" value="ECO:0007669"/>
    <property type="project" value="UniProtKB-UniRule"/>
</dbReference>
<dbReference type="InterPro" id="IPR007730">
    <property type="entry name" value="SPOR-like_dom"/>
</dbReference>
<feature type="compositionally biased region" description="Basic and acidic residues" evidence="6">
    <location>
        <begin position="39"/>
        <end position="54"/>
    </location>
</feature>
<comment type="similarity">
    <text evidence="4 5">Belongs to the RlpA family.</text>
</comment>
<dbReference type="EC" id="4.2.2.-" evidence="4"/>
<dbReference type="GO" id="GO:0000270">
    <property type="term" value="P:peptidoglycan metabolic process"/>
    <property type="evidence" value="ECO:0007669"/>
    <property type="project" value="UniProtKB-UniRule"/>
</dbReference>
<keyword evidence="4" id="KW-0449">Lipoprotein</keyword>
<dbReference type="GO" id="GO:0005886">
    <property type="term" value="C:plasma membrane"/>
    <property type="evidence" value="ECO:0007669"/>
    <property type="project" value="UniProtKB-SubCell"/>
</dbReference>
<evidence type="ECO:0000313" key="8">
    <source>
        <dbReference type="EMBL" id="MBG0778406.1"/>
    </source>
</evidence>
<dbReference type="Gene3D" id="3.30.70.1070">
    <property type="entry name" value="Sporulation related repeat"/>
    <property type="match status" value="1"/>
</dbReference>
<keyword evidence="4" id="KW-0472">Membrane</keyword>
<comment type="subcellular location">
    <subcellularLocation>
        <location evidence="4">Cell membrane</location>
        <topology evidence="4">Lipid-anchor</topology>
    </subcellularLocation>
</comment>
<evidence type="ECO:0000256" key="6">
    <source>
        <dbReference type="SAM" id="MobiDB-lite"/>
    </source>
</evidence>
<dbReference type="Proteomes" id="UP000706172">
    <property type="component" value="Unassembled WGS sequence"/>
</dbReference>
<reference evidence="8" key="1">
    <citation type="submission" date="2020-07" db="EMBL/GenBank/DDBJ databases">
        <title>Severe corrosion of carbon steel in oil field produced water can be linked to methanogenic archaea containing a special type of NiFe hydrogenase.</title>
        <authorList>
            <person name="Lahme S."/>
            <person name="Mand J."/>
            <person name="Longwell J."/>
            <person name="Smith R."/>
            <person name="Enning D."/>
        </authorList>
    </citation>
    <scope>NUCLEOTIDE SEQUENCE</scope>
    <source>
        <strain evidence="8">MIC098Bin6</strain>
    </source>
</reference>
<keyword evidence="3 4" id="KW-0961">Cell wall biogenesis/degradation</keyword>